<evidence type="ECO:0000313" key="1">
    <source>
        <dbReference type="EMBL" id="OTP06740.1"/>
    </source>
</evidence>
<organism evidence="1">
    <name type="scientific">Candidatus Enterococcus clewellii</name>
    <dbReference type="NCBI Taxonomy" id="1834193"/>
    <lineage>
        <taxon>Bacteria</taxon>
        <taxon>Bacillati</taxon>
        <taxon>Bacillota</taxon>
        <taxon>Bacilli</taxon>
        <taxon>Lactobacillales</taxon>
        <taxon>Enterococcaceae</taxon>
        <taxon>Enterococcus</taxon>
    </lineage>
</organism>
<dbReference type="EMBL" id="CP147247">
    <property type="protein sequence ID" value="WYJ89866.1"/>
    <property type="molecule type" value="Genomic_DNA"/>
</dbReference>
<dbReference type="RefSeq" id="WP_086351153.1">
    <property type="nucleotide sequence ID" value="NZ_CP147247.1"/>
</dbReference>
<sequence>MEQFNTGAANQPQNSLLSLWDRLPVSQPHLVTGLLKKFNIMALCGPSKSCKTSAAIQLSAAVAEGNKWLGWQCQHGKVLYINLDNDEISTMSHFKKVYSGLNMAADHLANITIHTLKGEKFLSFGSFVDSIIEFVANEQYTLVVIDPIDYLIDLDKGDPYQLITFDQELNRLVKTFGCSLVYTHSVQREVKGNKEMKKIISTSSLLRLCDAYIELVELEPTSSLSWSVRNSELVQLYGSELLHFYPAYYDENISEALPELFNWHYSDFEPHIDRIFTEEQKEALKEKADHLAERLDHRTAWRTIIITKDFPPIKDREYWFDYPIHKSDDSNLLSDLEPGHSLPLWKTGERSRKPKESKVNERAEKLKAAVEQFNDANQAPPSINDIAAILDKSPRTIRNWVNEFENDYIIKGGIVFLRVKMLEE</sequence>
<accession>A0A242JW56</accession>
<dbReference type="Pfam" id="PF13481">
    <property type="entry name" value="AAA_25"/>
    <property type="match status" value="1"/>
</dbReference>
<dbReference type="AlphaFoldDB" id="A0A242JW56"/>
<dbReference type="SUPFAM" id="SSF52540">
    <property type="entry name" value="P-loop containing nucleoside triphosphate hydrolases"/>
    <property type="match status" value="1"/>
</dbReference>
<gene>
    <name evidence="2" type="ORF">A5888_001592</name>
    <name evidence="1" type="ORF">A5888_004195</name>
</gene>
<dbReference type="OrthoDB" id="9805141at2"/>
<name>A0A242JW56_9ENTE</name>
<dbReference type="Proteomes" id="UP000195141">
    <property type="component" value="Chromosome"/>
</dbReference>
<reference evidence="2" key="2">
    <citation type="submission" date="2017-05" db="EMBL/GenBank/DDBJ databases">
        <authorList>
            <consortium name="The Broad Institute Genomics Platform"/>
            <consortium name="The Broad Institute Genomic Center for Infectious Diseases"/>
            <person name="Earl A."/>
            <person name="Manson A."/>
            <person name="Schwartman J."/>
            <person name="Gilmore M."/>
            <person name="Abouelleil A."/>
            <person name="Cao P."/>
            <person name="Chapman S."/>
            <person name="Cusick C."/>
            <person name="Shea T."/>
            <person name="Young S."/>
            <person name="Neafsey D."/>
            <person name="Nusbaum C."/>
            <person name="Birren B."/>
        </authorList>
    </citation>
    <scope>NUCLEOTIDE SEQUENCE</scope>
    <source>
        <strain evidence="2">9E7_DIV0242</strain>
    </source>
</reference>
<reference evidence="2" key="3">
    <citation type="submission" date="2024-03" db="EMBL/GenBank/DDBJ databases">
        <title>The Genome Sequence of Enterococcus sp. DIV0242b.</title>
        <authorList>
            <consortium name="The Broad Institute Genomics Platform"/>
            <consortium name="The Broad Institute Microbial Omics Core"/>
            <consortium name="The Broad Institute Genomic Center for Infectious Diseases"/>
            <person name="Earl A."/>
            <person name="Manson A."/>
            <person name="Gilmore M."/>
            <person name="Schwartman J."/>
            <person name="Shea T."/>
            <person name="Abouelleil A."/>
            <person name="Cao P."/>
            <person name="Chapman S."/>
            <person name="Cusick C."/>
            <person name="Young S."/>
            <person name="Neafsey D."/>
            <person name="Nusbaum C."/>
            <person name="Birren B."/>
        </authorList>
    </citation>
    <scope>NUCLEOTIDE SEQUENCE</scope>
    <source>
        <strain evidence="2">9E7_DIV0242</strain>
    </source>
</reference>
<protein>
    <submittedName>
        <fullName evidence="1">Uncharacterized protein</fullName>
    </submittedName>
</protein>
<dbReference type="InterPro" id="IPR027417">
    <property type="entry name" value="P-loop_NTPase"/>
</dbReference>
<keyword evidence="3" id="KW-1185">Reference proteome</keyword>
<reference evidence="1" key="1">
    <citation type="submission" date="2017-05" db="EMBL/GenBank/DDBJ databases">
        <title>The Genome Sequence of Enterococcus sp. 9E7_DIV0242.</title>
        <authorList>
            <consortium name="The Broad Institute Genomics Platform"/>
            <consortium name="The Broad Institute Genomic Center for Infectious Diseases"/>
            <person name="Earl A."/>
            <person name="Manson A."/>
            <person name="Schwartman J."/>
            <person name="Gilmore M."/>
            <person name="Abouelleil A."/>
            <person name="Cao P."/>
            <person name="Chapman S."/>
            <person name="Cusick C."/>
            <person name="Shea T."/>
            <person name="Young S."/>
            <person name="Neafsey D."/>
            <person name="Nusbaum C."/>
            <person name="Birren B."/>
        </authorList>
    </citation>
    <scope>NUCLEOTIDE SEQUENCE [LARGE SCALE GENOMIC DNA]</scope>
    <source>
        <strain evidence="1">9E7_DIV0242</strain>
    </source>
</reference>
<proteinExistence type="predicted"/>
<evidence type="ECO:0000313" key="3">
    <source>
        <dbReference type="Proteomes" id="UP000195141"/>
    </source>
</evidence>
<dbReference type="Gene3D" id="3.40.50.300">
    <property type="entry name" value="P-loop containing nucleotide triphosphate hydrolases"/>
    <property type="match status" value="1"/>
</dbReference>
<evidence type="ECO:0000313" key="2">
    <source>
        <dbReference type="EMBL" id="WYJ89866.1"/>
    </source>
</evidence>
<dbReference type="EMBL" id="NGMM01000021">
    <property type="protein sequence ID" value="OTP06740.1"/>
    <property type="molecule type" value="Genomic_DNA"/>
</dbReference>